<dbReference type="Proteomes" id="UP000823775">
    <property type="component" value="Unassembled WGS sequence"/>
</dbReference>
<proteinExistence type="predicted"/>
<organism evidence="1 2">
    <name type="scientific">Datura stramonium</name>
    <name type="common">Jimsonweed</name>
    <name type="synonym">Common thornapple</name>
    <dbReference type="NCBI Taxonomy" id="4076"/>
    <lineage>
        <taxon>Eukaryota</taxon>
        <taxon>Viridiplantae</taxon>
        <taxon>Streptophyta</taxon>
        <taxon>Embryophyta</taxon>
        <taxon>Tracheophyta</taxon>
        <taxon>Spermatophyta</taxon>
        <taxon>Magnoliopsida</taxon>
        <taxon>eudicotyledons</taxon>
        <taxon>Gunneridae</taxon>
        <taxon>Pentapetalae</taxon>
        <taxon>asterids</taxon>
        <taxon>lamiids</taxon>
        <taxon>Solanales</taxon>
        <taxon>Solanaceae</taxon>
        <taxon>Solanoideae</taxon>
        <taxon>Datureae</taxon>
        <taxon>Datura</taxon>
    </lineage>
</organism>
<sequence>RCVFPQRIRYNEKWIAVAGSLASSSSSPVRNDYSKTFIGDNGGALGHGRRVRY</sequence>
<evidence type="ECO:0000313" key="2">
    <source>
        <dbReference type="Proteomes" id="UP000823775"/>
    </source>
</evidence>
<keyword evidence="2" id="KW-1185">Reference proteome</keyword>
<accession>A0ABS8TET1</accession>
<comment type="caution">
    <text evidence="1">The sequence shown here is derived from an EMBL/GenBank/DDBJ whole genome shotgun (WGS) entry which is preliminary data.</text>
</comment>
<gene>
    <name evidence="1" type="ORF">HAX54_009469</name>
</gene>
<protein>
    <submittedName>
        <fullName evidence="1">Uncharacterized protein</fullName>
    </submittedName>
</protein>
<reference evidence="1 2" key="1">
    <citation type="journal article" date="2021" name="BMC Genomics">
        <title>Datura genome reveals duplications of psychoactive alkaloid biosynthetic genes and high mutation rate following tissue culture.</title>
        <authorList>
            <person name="Rajewski A."/>
            <person name="Carter-House D."/>
            <person name="Stajich J."/>
            <person name="Litt A."/>
        </authorList>
    </citation>
    <scope>NUCLEOTIDE SEQUENCE [LARGE SCALE GENOMIC DNA]</scope>
    <source>
        <strain evidence="1">AR-01</strain>
    </source>
</reference>
<dbReference type="EMBL" id="JACEIK010001514">
    <property type="protein sequence ID" value="MCD7469972.1"/>
    <property type="molecule type" value="Genomic_DNA"/>
</dbReference>
<feature type="non-terminal residue" evidence="1">
    <location>
        <position position="1"/>
    </location>
</feature>
<evidence type="ECO:0000313" key="1">
    <source>
        <dbReference type="EMBL" id="MCD7469972.1"/>
    </source>
</evidence>
<name>A0ABS8TET1_DATST</name>